<accession>A0ABY2UBD7</accession>
<dbReference type="RefSeq" id="WP_138449900.1">
    <property type="nucleotide sequence ID" value="NZ_VBVZ01000052.1"/>
</dbReference>
<name>A0ABY2UBD7_9PSED</name>
<reference evidence="1 2" key="1">
    <citation type="submission" date="2019-05" db="EMBL/GenBank/DDBJ databases">
        <title>Pseudomonas edaphica sp. nov., isolated from rhizospheric soil of Cistus ladanifer L. in Spain.</title>
        <authorList>
            <person name="Peix A."/>
        </authorList>
    </citation>
    <scope>NUCLEOTIDE SEQUENCE [LARGE SCALE GENOMIC DNA]</scope>
    <source>
        <strain evidence="1 2">RD25</strain>
    </source>
</reference>
<protein>
    <submittedName>
        <fullName evidence="1">Uncharacterized protein</fullName>
    </submittedName>
</protein>
<organism evidence="1 2">
    <name type="scientific">Pseudomonas edaphica</name>
    <dbReference type="NCBI Taxonomy" id="2006980"/>
    <lineage>
        <taxon>Bacteria</taxon>
        <taxon>Pseudomonadati</taxon>
        <taxon>Pseudomonadota</taxon>
        <taxon>Gammaproteobacteria</taxon>
        <taxon>Pseudomonadales</taxon>
        <taxon>Pseudomonadaceae</taxon>
        <taxon>Pseudomonas</taxon>
    </lineage>
</organism>
<comment type="caution">
    <text evidence="1">The sequence shown here is derived from an EMBL/GenBank/DDBJ whole genome shotgun (WGS) entry which is preliminary data.</text>
</comment>
<proteinExistence type="predicted"/>
<dbReference type="Proteomes" id="UP000304941">
    <property type="component" value="Unassembled WGS sequence"/>
</dbReference>
<sequence>MAVFKRCQLARGLNEEKVQVGRSFIEIHSLGRENHVFLPAQPRTKVGAWSLVSRFVSLDRYLLLLVATGRKRPEAAVRGKLRFFSSSADTEEFSLRNRPGFPYVCFKLVSLLFFLFSQ</sequence>
<evidence type="ECO:0000313" key="2">
    <source>
        <dbReference type="Proteomes" id="UP000304941"/>
    </source>
</evidence>
<dbReference type="EMBL" id="VBVZ01000052">
    <property type="protein sequence ID" value="TLG93056.1"/>
    <property type="molecule type" value="Genomic_DNA"/>
</dbReference>
<gene>
    <name evidence="1" type="ORF">FEM54_05615</name>
</gene>
<evidence type="ECO:0000313" key="1">
    <source>
        <dbReference type="EMBL" id="TLG93056.1"/>
    </source>
</evidence>
<keyword evidence="2" id="KW-1185">Reference proteome</keyword>